<keyword evidence="2" id="KW-1185">Reference proteome</keyword>
<proteinExistence type="predicted"/>
<dbReference type="Proteomes" id="UP001183176">
    <property type="component" value="Unassembled WGS sequence"/>
</dbReference>
<sequence length="54" mass="6274">MRLSEHDRRVLAEFESVLRESDPSLVLQFQRWTAELHPAVAPLPVRLAHRGLRS</sequence>
<dbReference type="Pfam" id="PF11239">
    <property type="entry name" value="DUF3040"/>
    <property type="match status" value="1"/>
</dbReference>
<evidence type="ECO:0000313" key="1">
    <source>
        <dbReference type="EMBL" id="MDT0263622.1"/>
    </source>
</evidence>
<dbReference type="RefSeq" id="WP_311424768.1">
    <property type="nucleotide sequence ID" value="NZ_JAVREH010000045.1"/>
</dbReference>
<accession>A0ABU2JF52</accession>
<protein>
    <submittedName>
        <fullName evidence="1">DUF3040 domain-containing protein</fullName>
    </submittedName>
</protein>
<comment type="caution">
    <text evidence="1">The sequence shown here is derived from an EMBL/GenBank/DDBJ whole genome shotgun (WGS) entry which is preliminary data.</text>
</comment>
<dbReference type="EMBL" id="JAVREH010000045">
    <property type="protein sequence ID" value="MDT0263622.1"/>
    <property type="molecule type" value="Genomic_DNA"/>
</dbReference>
<evidence type="ECO:0000313" key="2">
    <source>
        <dbReference type="Proteomes" id="UP001183176"/>
    </source>
</evidence>
<organism evidence="1 2">
    <name type="scientific">Jatrophihabitans lederbergiae</name>
    <dbReference type="NCBI Taxonomy" id="3075547"/>
    <lineage>
        <taxon>Bacteria</taxon>
        <taxon>Bacillati</taxon>
        <taxon>Actinomycetota</taxon>
        <taxon>Actinomycetes</taxon>
        <taxon>Jatrophihabitantales</taxon>
        <taxon>Jatrophihabitantaceae</taxon>
        <taxon>Jatrophihabitans</taxon>
    </lineage>
</organism>
<name>A0ABU2JF52_9ACTN</name>
<dbReference type="InterPro" id="IPR021401">
    <property type="entry name" value="DUF3040"/>
</dbReference>
<reference evidence="2" key="1">
    <citation type="submission" date="2023-07" db="EMBL/GenBank/DDBJ databases">
        <title>30 novel species of actinomycetes from the DSMZ collection.</title>
        <authorList>
            <person name="Nouioui I."/>
        </authorList>
    </citation>
    <scope>NUCLEOTIDE SEQUENCE [LARGE SCALE GENOMIC DNA]</scope>
    <source>
        <strain evidence="2">DSM 44399</strain>
    </source>
</reference>
<gene>
    <name evidence="1" type="ORF">RM423_19775</name>
</gene>